<name>A0ABR5AFE1_9BACL</name>
<dbReference type="Pfam" id="PF00487">
    <property type="entry name" value="FA_desaturase"/>
    <property type="match status" value="1"/>
</dbReference>
<keyword evidence="1" id="KW-0472">Membrane</keyword>
<keyword evidence="1" id="KW-1133">Transmembrane helix</keyword>
<feature type="transmembrane region" description="Helical" evidence="1">
    <location>
        <begin position="153"/>
        <end position="170"/>
    </location>
</feature>
<feature type="transmembrane region" description="Helical" evidence="1">
    <location>
        <begin position="182"/>
        <end position="202"/>
    </location>
</feature>
<evidence type="ECO:0000259" key="2">
    <source>
        <dbReference type="Pfam" id="PF00487"/>
    </source>
</evidence>
<comment type="caution">
    <text evidence="3">The sequence shown here is derived from an EMBL/GenBank/DDBJ whole genome shotgun (WGS) entry which is preliminary data.</text>
</comment>
<feature type="transmembrane region" description="Helical" evidence="1">
    <location>
        <begin position="49"/>
        <end position="73"/>
    </location>
</feature>
<keyword evidence="4" id="KW-1185">Reference proteome</keyword>
<evidence type="ECO:0000256" key="1">
    <source>
        <dbReference type="SAM" id="Phobius"/>
    </source>
</evidence>
<feature type="transmembrane region" description="Helical" evidence="1">
    <location>
        <begin position="85"/>
        <end position="105"/>
    </location>
</feature>
<organism evidence="3 4">
    <name type="scientific">Gordoniibacillus kamchatkensis</name>
    <dbReference type="NCBI Taxonomy" id="1590651"/>
    <lineage>
        <taxon>Bacteria</taxon>
        <taxon>Bacillati</taxon>
        <taxon>Bacillota</taxon>
        <taxon>Bacilli</taxon>
        <taxon>Bacillales</taxon>
        <taxon>Paenibacillaceae</taxon>
        <taxon>Gordoniibacillus</taxon>
    </lineage>
</organism>
<dbReference type="Proteomes" id="UP000031967">
    <property type="component" value="Unassembled WGS sequence"/>
</dbReference>
<accession>A0ABR5AFE1</accession>
<dbReference type="EMBL" id="JXAK01000031">
    <property type="protein sequence ID" value="KIL39766.1"/>
    <property type="molecule type" value="Genomic_DNA"/>
</dbReference>
<keyword evidence="1" id="KW-0812">Transmembrane</keyword>
<gene>
    <name evidence="3" type="ORF">SD70_17800</name>
</gene>
<protein>
    <submittedName>
        <fullName evidence="3">Fatty acid desaturase</fullName>
    </submittedName>
</protein>
<sequence length="345" mass="40426">MALPDKNRSWRKTIAPYERPSVARSVWQLFNTIAPLLLLWYGAYWSLSVTYWLTLFLTVITAGLLVRVFIIFHDCCHGSFFNNRMANEVVGTISGILTYCPFYQWRFSHSVHHATNGNLDRRGTGDVWTLTVQEYLALPPLKRLGYRLYRNPLILFGLGPAYVFLIEYRFNRKEAKMKERLNTYTINVGIAALAGLLCWAVGWKAFLLIQGPTFLLSGLAGFWLFYVQHQFEHTYFEKDENWDYVNAALHGSSFYKLPKILHWFTGNIGFHHIHHLSPRVPNYYLERAHDDNAMFQIAPPVTLLSSLRSFRFRIWDEHRKQLMGFSYIKRFQMSRNNPSNVLKPK</sequence>
<dbReference type="PANTHER" id="PTHR19353:SF73">
    <property type="entry name" value="FATTY ACID DESATURASE"/>
    <property type="match status" value="1"/>
</dbReference>
<feature type="transmembrane region" description="Helical" evidence="1">
    <location>
        <begin position="21"/>
        <end position="43"/>
    </location>
</feature>
<dbReference type="RefSeq" id="WP_041048891.1">
    <property type="nucleotide sequence ID" value="NZ_JXAK01000031.1"/>
</dbReference>
<dbReference type="PANTHER" id="PTHR19353">
    <property type="entry name" value="FATTY ACID DESATURASE 2"/>
    <property type="match status" value="1"/>
</dbReference>
<dbReference type="InterPro" id="IPR005804">
    <property type="entry name" value="FA_desaturase_dom"/>
</dbReference>
<evidence type="ECO:0000313" key="4">
    <source>
        <dbReference type="Proteomes" id="UP000031967"/>
    </source>
</evidence>
<reference evidence="3 4" key="1">
    <citation type="submission" date="2014-12" db="EMBL/GenBank/DDBJ databases">
        <title>Draft genome sequence of Paenibacillus kamchatkensis strain B-2647.</title>
        <authorList>
            <person name="Karlyshev A.V."/>
            <person name="Kudryashova E.B."/>
        </authorList>
    </citation>
    <scope>NUCLEOTIDE SEQUENCE [LARGE SCALE GENOMIC DNA]</scope>
    <source>
        <strain evidence="3 4">VKM B-2647</strain>
    </source>
</reference>
<evidence type="ECO:0000313" key="3">
    <source>
        <dbReference type="EMBL" id="KIL39766.1"/>
    </source>
</evidence>
<dbReference type="InterPro" id="IPR012171">
    <property type="entry name" value="Fatty_acid_desaturase"/>
</dbReference>
<dbReference type="CDD" id="cd03507">
    <property type="entry name" value="Delta12-FADS-like"/>
    <property type="match status" value="1"/>
</dbReference>
<feature type="domain" description="Fatty acid desaturase" evidence="2">
    <location>
        <begin position="52"/>
        <end position="291"/>
    </location>
</feature>
<proteinExistence type="predicted"/>
<feature type="transmembrane region" description="Helical" evidence="1">
    <location>
        <begin position="208"/>
        <end position="227"/>
    </location>
</feature>